<dbReference type="AlphaFoldDB" id="A0A8X6TKP1"/>
<reference evidence="1" key="1">
    <citation type="submission" date="2020-08" db="EMBL/GenBank/DDBJ databases">
        <title>Multicomponent nature underlies the extraordinary mechanical properties of spider dragline silk.</title>
        <authorList>
            <person name="Kono N."/>
            <person name="Nakamura H."/>
            <person name="Mori M."/>
            <person name="Yoshida Y."/>
            <person name="Ohtoshi R."/>
            <person name="Malay A.D."/>
            <person name="Moran D.A.P."/>
            <person name="Tomita M."/>
            <person name="Numata K."/>
            <person name="Arakawa K."/>
        </authorList>
    </citation>
    <scope>NUCLEOTIDE SEQUENCE</scope>
</reference>
<dbReference type="EMBL" id="BMAW01107283">
    <property type="protein sequence ID" value="GFT28586.1"/>
    <property type="molecule type" value="Genomic_DNA"/>
</dbReference>
<sequence length="137" mass="15821">MYFIGDDKDELGARCGISIGIKRCIVSQLQELLHEKKNHLVRLFKTPIDTMPSDTHKIVIHADRTPAGEHVRRFNAPNVDEVVIILIGDQFQPRDIVLHRRNEQLTKVAETRRCYVACNIQSFFGMVLRDIISALRW</sequence>
<accession>A0A8X6TKP1</accession>
<keyword evidence="2" id="KW-1185">Reference proteome</keyword>
<proteinExistence type="predicted"/>
<comment type="caution">
    <text evidence="1">The sequence shown here is derived from an EMBL/GenBank/DDBJ whole genome shotgun (WGS) entry which is preliminary data.</text>
</comment>
<gene>
    <name evidence="1" type="primary">EVAR_53656_1</name>
    <name evidence="1" type="ORF">NPIL_197901</name>
</gene>
<dbReference type="OrthoDB" id="10051381at2759"/>
<organism evidence="1 2">
    <name type="scientific">Nephila pilipes</name>
    <name type="common">Giant wood spider</name>
    <name type="synonym">Nephila maculata</name>
    <dbReference type="NCBI Taxonomy" id="299642"/>
    <lineage>
        <taxon>Eukaryota</taxon>
        <taxon>Metazoa</taxon>
        <taxon>Ecdysozoa</taxon>
        <taxon>Arthropoda</taxon>
        <taxon>Chelicerata</taxon>
        <taxon>Arachnida</taxon>
        <taxon>Araneae</taxon>
        <taxon>Araneomorphae</taxon>
        <taxon>Entelegynae</taxon>
        <taxon>Araneoidea</taxon>
        <taxon>Nephilidae</taxon>
        <taxon>Nephila</taxon>
    </lineage>
</organism>
<name>A0A8X6TKP1_NEPPI</name>
<protein>
    <submittedName>
        <fullName evidence="1">Uncharacterized protein</fullName>
    </submittedName>
</protein>
<evidence type="ECO:0000313" key="1">
    <source>
        <dbReference type="EMBL" id="GFT28586.1"/>
    </source>
</evidence>
<evidence type="ECO:0000313" key="2">
    <source>
        <dbReference type="Proteomes" id="UP000887013"/>
    </source>
</evidence>
<dbReference type="Proteomes" id="UP000887013">
    <property type="component" value="Unassembled WGS sequence"/>
</dbReference>